<dbReference type="InterPro" id="IPR050624">
    <property type="entry name" value="HTH-type_Tx_Regulator"/>
</dbReference>
<dbReference type="RefSeq" id="WP_210040787.1">
    <property type="nucleotide sequence ID" value="NZ_JBHLVU010000021.1"/>
</dbReference>
<dbReference type="InterPro" id="IPR009057">
    <property type="entry name" value="Homeodomain-like_sf"/>
</dbReference>
<dbReference type="InterPro" id="IPR023772">
    <property type="entry name" value="DNA-bd_HTH_TetR-type_CS"/>
</dbReference>
<dbReference type="PANTHER" id="PTHR43479:SF11">
    <property type="entry name" value="ACREF_ENVCD OPERON REPRESSOR-RELATED"/>
    <property type="match status" value="1"/>
</dbReference>
<dbReference type="PRINTS" id="PR00455">
    <property type="entry name" value="HTHTETR"/>
</dbReference>
<sequence>MSEPDKREKIIVAAYKVLSENGYDRASTKEISRCAGVAQGLINYYFPSKDLLFEEVFRRETMKYCDSFNQLARLSDQPLTIDALMKILKEVKKNAKKDPNWYRLRYELYAIGLREGNTSAILKEMLQTKRMLIGSIVGTFTHLSQEDASAVASIMYSVFDGLGMQRIVDPDFDYDRAFDTLTVMLGKYFEDSFMNKD</sequence>
<comment type="caution">
    <text evidence="4">The sequence shown here is derived from an EMBL/GenBank/DDBJ whole genome shotgun (WGS) entry which is preliminary data.</text>
</comment>
<dbReference type="Proteomes" id="UP001519887">
    <property type="component" value="Unassembled WGS sequence"/>
</dbReference>
<protein>
    <submittedName>
        <fullName evidence="4">TetR/AcrR family transcriptional regulator</fullName>
    </submittedName>
</protein>
<dbReference type="SUPFAM" id="SSF46689">
    <property type="entry name" value="Homeodomain-like"/>
    <property type="match status" value="1"/>
</dbReference>
<evidence type="ECO:0000256" key="1">
    <source>
        <dbReference type="ARBA" id="ARBA00023125"/>
    </source>
</evidence>
<dbReference type="InterPro" id="IPR001647">
    <property type="entry name" value="HTH_TetR"/>
</dbReference>
<dbReference type="PANTHER" id="PTHR43479">
    <property type="entry name" value="ACREF/ENVCD OPERON REPRESSOR-RELATED"/>
    <property type="match status" value="1"/>
</dbReference>
<dbReference type="PROSITE" id="PS01081">
    <property type="entry name" value="HTH_TETR_1"/>
    <property type="match status" value="1"/>
</dbReference>
<accession>A0ABS7BZ38</accession>
<dbReference type="PROSITE" id="PS50977">
    <property type="entry name" value="HTH_TETR_2"/>
    <property type="match status" value="1"/>
</dbReference>
<proteinExistence type="predicted"/>
<name>A0ABS7BZ38_9BACL</name>
<evidence type="ECO:0000313" key="5">
    <source>
        <dbReference type="Proteomes" id="UP001519887"/>
    </source>
</evidence>
<organism evidence="4 5">
    <name type="scientific">Paenibacillus sepulcri</name>
    <dbReference type="NCBI Taxonomy" id="359917"/>
    <lineage>
        <taxon>Bacteria</taxon>
        <taxon>Bacillati</taxon>
        <taxon>Bacillota</taxon>
        <taxon>Bacilli</taxon>
        <taxon>Bacillales</taxon>
        <taxon>Paenibacillaceae</taxon>
        <taxon>Paenibacillus</taxon>
    </lineage>
</organism>
<gene>
    <name evidence="4" type="ORF">K0U00_07710</name>
</gene>
<feature type="domain" description="HTH tetR-type" evidence="3">
    <location>
        <begin position="4"/>
        <end position="64"/>
    </location>
</feature>
<evidence type="ECO:0000256" key="2">
    <source>
        <dbReference type="PROSITE-ProRule" id="PRU00335"/>
    </source>
</evidence>
<evidence type="ECO:0000313" key="4">
    <source>
        <dbReference type="EMBL" id="MBW7453921.1"/>
    </source>
</evidence>
<keyword evidence="5" id="KW-1185">Reference proteome</keyword>
<keyword evidence="1 2" id="KW-0238">DNA-binding</keyword>
<dbReference type="Pfam" id="PF00440">
    <property type="entry name" value="TetR_N"/>
    <property type="match status" value="1"/>
</dbReference>
<dbReference type="InterPro" id="IPR036271">
    <property type="entry name" value="Tet_transcr_reg_TetR-rel_C_sf"/>
</dbReference>
<dbReference type="SUPFAM" id="SSF48498">
    <property type="entry name" value="Tetracyclin repressor-like, C-terminal domain"/>
    <property type="match status" value="1"/>
</dbReference>
<dbReference type="Gene3D" id="1.10.10.60">
    <property type="entry name" value="Homeodomain-like"/>
    <property type="match status" value="1"/>
</dbReference>
<reference evidence="4 5" key="1">
    <citation type="submission" date="2021-07" db="EMBL/GenBank/DDBJ databases">
        <title>Paenibacillus radiodurans sp. nov., isolated from the southeastern edge of Tengger Desert.</title>
        <authorList>
            <person name="Zhang G."/>
        </authorList>
    </citation>
    <scope>NUCLEOTIDE SEQUENCE [LARGE SCALE GENOMIC DNA]</scope>
    <source>
        <strain evidence="4 5">CCM 7311</strain>
    </source>
</reference>
<dbReference type="Gene3D" id="1.10.357.10">
    <property type="entry name" value="Tetracycline Repressor, domain 2"/>
    <property type="match status" value="1"/>
</dbReference>
<evidence type="ECO:0000259" key="3">
    <source>
        <dbReference type="PROSITE" id="PS50977"/>
    </source>
</evidence>
<dbReference type="EMBL" id="JAHZIK010000132">
    <property type="protein sequence ID" value="MBW7453921.1"/>
    <property type="molecule type" value="Genomic_DNA"/>
</dbReference>
<feature type="DNA-binding region" description="H-T-H motif" evidence="2">
    <location>
        <begin position="27"/>
        <end position="46"/>
    </location>
</feature>